<evidence type="ECO:0000313" key="1">
    <source>
        <dbReference type="EnsemblMetazoa" id="Aqu2.1.35457_001"/>
    </source>
</evidence>
<dbReference type="AlphaFoldDB" id="A0A1X7V7G8"/>
<proteinExistence type="predicted"/>
<dbReference type="InParanoid" id="A0A1X7V7G8"/>
<sequence length="66" mass="7002">MMWCASCPSCSTRKSPSPKAKAPLKPILVGHPMQLVAVDLLGPSHAARMATHILAATKYFTKHGGC</sequence>
<protein>
    <submittedName>
        <fullName evidence="1">Uncharacterized protein</fullName>
    </submittedName>
</protein>
<dbReference type="PANTHER" id="PTHR47266">
    <property type="entry name" value="ENDONUCLEASE-RELATED"/>
    <property type="match status" value="1"/>
</dbReference>
<reference evidence="1" key="1">
    <citation type="submission" date="2017-05" db="UniProtKB">
        <authorList>
            <consortium name="EnsemblMetazoa"/>
        </authorList>
    </citation>
    <scope>IDENTIFICATION</scope>
</reference>
<name>A0A1X7V7G8_AMPQE</name>
<dbReference type="EnsemblMetazoa" id="Aqu2.1.35457_001">
    <property type="protein sequence ID" value="Aqu2.1.35457_001"/>
    <property type="gene ID" value="Aqu2.1.35457"/>
</dbReference>
<dbReference type="eggNOG" id="KOG0017">
    <property type="taxonomic scope" value="Eukaryota"/>
</dbReference>
<accession>A0A1X7V7G8</accession>
<organism evidence="1">
    <name type="scientific">Amphimedon queenslandica</name>
    <name type="common">Sponge</name>
    <dbReference type="NCBI Taxonomy" id="400682"/>
    <lineage>
        <taxon>Eukaryota</taxon>
        <taxon>Metazoa</taxon>
        <taxon>Porifera</taxon>
        <taxon>Demospongiae</taxon>
        <taxon>Heteroscleromorpha</taxon>
        <taxon>Haplosclerida</taxon>
        <taxon>Niphatidae</taxon>
        <taxon>Amphimedon</taxon>
    </lineage>
</organism>
<dbReference type="InterPro" id="IPR052160">
    <property type="entry name" value="Gypsy_RT_Integrase-like"/>
</dbReference>